<evidence type="ECO:0000259" key="9">
    <source>
        <dbReference type="PROSITE" id="PS51918"/>
    </source>
</evidence>
<evidence type="ECO:0000256" key="5">
    <source>
        <dbReference type="ARBA" id="ARBA00023014"/>
    </source>
</evidence>
<keyword evidence="4 6" id="KW-0408">Iron</keyword>
<dbReference type="RefSeq" id="WP_245952554.1">
    <property type="nucleotide sequence ID" value="NZ_QLLL01000002.1"/>
</dbReference>
<dbReference type="SFLD" id="SFLDF00343">
    <property type="entry name" value="aminofutalosine_synthase_(mqnE"/>
    <property type="match status" value="1"/>
</dbReference>
<dbReference type="CDD" id="cd01335">
    <property type="entry name" value="Radical_SAM"/>
    <property type="match status" value="1"/>
</dbReference>
<dbReference type="UniPathway" id="UPA00079"/>
<dbReference type="HAMAP" id="MF_00993">
    <property type="entry name" value="MqnE"/>
    <property type="match status" value="1"/>
</dbReference>
<feature type="domain" description="Radical SAM core" evidence="9">
    <location>
        <begin position="70"/>
        <end position="304"/>
    </location>
</feature>
<evidence type="ECO:0000313" key="11">
    <source>
        <dbReference type="Proteomes" id="UP000249547"/>
    </source>
</evidence>
<dbReference type="PIRSF" id="PIRSF004762">
    <property type="entry name" value="CHP00423"/>
    <property type="match status" value="1"/>
</dbReference>
<organism evidence="10 11">
    <name type="scientific">Chitinophaga skermanii</name>
    <dbReference type="NCBI Taxonomy" id="331697"/>
    <lineage>
        <taxon>Bacteria</taxon>
        <taxon>Pseudomonadati</taxon>
        <taxon>Bacteroidota</taxon>
        <taxon>Chitinophagia</taxon>
        <taxon>Chitinophagales</taxon>
        <taxon>Chitinophagaceae</taxon>
        <taxon>Chitinophaga</taxon>
    </lineage>
</organism>
<keyword evidence="1 6" id="KW-0004">4Fe-4S</keyword>
<proteinExistence type="inferred from homology"/>
<comment type="catalytic activity">
    <reaction evidence="6">
        <text>3-[(1-carboxyvinyl)-oxy]benzoate + S-adenosyl-L-methionine + H2O = 6-amino-6-deoxyfutalosine + hydrogencarbonate + L-methionine + H(+)</text>
        <dbReference type="Rhea" id="RHEA:33075"/>
        <dbReference type="ChEBI" id="CHEBI:15377"/>
        <dbReference type="ChEBI" id="CHEBI:15378"/>
        <dbReference type="ChEBI" id="CHEBI:17544"/>
        <dbReference type="ChEBI" id="CHEBI:57844"/>
        <dbReference type="ChEBI" id="CHEBI:59789"/>
        <dbReference type="ChEBI" id="CHEBI:64286"/>
        <dbReference type="ChEBI" id="CHEBI:76981"/>
        <dbReference type="EC" id="2.5.1.120"/>
    </reaction>
</comment>
<feature type="binding site" evidence="6 7">
    <location>
        <position position="84"/>
    </location>
    <ligand>
        <name>[4Fe-4S] cluster</name>
        <dbReference type="ChEBI" id="CHEBI:49883"/>
        <note>4Fe-4S-S-AdoMet</note>
    </ligand>
</feature>
<evidence type="ECO:0000256" key="8">
    <source>
        <dbReference type="PIRSR" id="PIRSR004762-2"/>
    </source>
</evidence>
<feature type="binding site" evidence="6 7">
    <location>
        <position position="91"/>
    </location>
    <ligand>
        <name>[4Fe-4S] cluster</name>
        <dbReference type="ChEBI" id="CHEBI:49883"/>
        <note>4Fe-4S-S-AdoMet</note>
    </ligand>
</feature>
<dbReference type="InterPro" id="IPR007197">
    <property type="entry name" value="rSAM"/>
</dbReference>
<dbReference type="Pfam" id="PF19288">
    <property type="entry name" value="CofH_C"/>
    <property type="match status" value="1"/>
</dbReference>
<dbReference type="InterPro" id="IPR058240">
    <property type="entry name" value="rSAM_sf"/>
</dbReference>
<evidence type="ECO:0000313" key="10">
    <source>
        <dbReference type="EMBL" id="RAJ08405.1"/>
    </source>
</evidence>
<evidence type="ECO:0000256" key="3">
    <source>
        <dbReference type="ARBA" id="ARBA00022723"/>
    </source>
</evidence>
<dbReference type="InterPro" id="IPR006638">
    <property type="entry name" value="Elp3/MiaA/NifB-like_rSAM"/>
</dbReference>
<accession>A0A327QWS5</accession>
<feature type="binding site" evidence="8">
    <location>
        <position position="90"/>
    </location>
    <ligand>
        <name>S-adenosyl-L-methionine</name>
        <dbReference type="ChEBI" id="CHEBI:59789"/>
    </ligand>
</feature>
<dbReference type="Pfam" id="PF04055">
    <property type="entry name" value="Radical_SAM"/>
    <property type="match status" value="1"/>
</dbReference>
<dbReference type="InterPro" id="IPR013785">
    <property type="entry name" value="Aldolase_TIM"/>
</dbReference>
<dbReference type="NCBIfam" id="TIGR03700">
    <property type="entry name" value="mena_SCO4494"/>
    <property type="match status" value="1"/>
</dbReference>
<comment type="cofactor">
    <cofactor evidence="6 7">
        <name>[4Fe-4S] cluster</name>
        <dbReference type="ChEBI" id="CHEBI:49883"/>
    </cofactor>
    <text evidence="6 7">Binds 1 [4Fe-4S] cluster. The cluster is coordinated with 3 cysteines and an exchangeable S-adenosyl-L-methionine.</text>
</comment>
<gene>
    <name evidence="6" type="primary">mqnE</name>
    <name evidence="10" type="ORF">LX64_01056</name>
</gene>
<sequence>MMTTIDTQLTLEAILQEPTLDKELKRIADKVINKERLTPAEGITLFEKGELGFVGSLANFVRERMHGDKTYFNRNFHIEPTNVCVFTCKFCSYSRLYKNREDGWELSIDEMLDIVKKYDHQPVTEVHIVGGVHPKMQLDFFCELIQKIKAHRPGLHIKGFTAVELDYMFRKAKLTTEEGMRKLREAGLQSMPGGGAEIFHPDVRNQICHDKVDGEGWLAIHRAAHNEGMHTNATMLYGHVEEYWHRVDHMEKLRQLQDETGGFNTFIPLKFRNKENDMEDVPESSIIEDLRMYAIARLYMDNFPHLKAYWPMLGRSTAQLTLAFGVNDLDGTIDDTTKIYSMAGAEEQTPSMSTAQLALLIKQAGRRPVERDTVYNEIQDFTDVQFTDEEILGSTKKN</sequence>
<dbReference type="AlphaFoldDB" id="A0A327QWS5"/>
<comment type="caution">
    <text evidence="10">The sequence shown here is derived from an EMBL/GenBank/DDBJ whole genome shotgun (WGS) entry which is preliminary data.</text>
</comment>
<comment type="similarity">
    <text evidence="6">Belongs to the radical SAM superfamily. MqnE family.</text>
</comment>
<dbReference type="PANTHER" id="PTHR43076:SF7">
    <property type="entry name" value="AMINODEOXYFUTALOSINE SYNTHASE"/>
    <property type="match status" value="1"/>
</dbReference>
<dbReference type="NCBIfam" id="TIGR00423">
    <property type="entry name" value="CofH family radical SAM protein"/>
    <property type="match status" value="1"/>
</dbReference>
<dbReference type="SFLD" id="SFLDG01082">
    <property type="entry name" value="B12-binding_domain_containing"/>
    <property type="match status" value="1"/>
</dbReference>
<comment type="function">
    <text evidence="6">Radical SAM enzyme that catalyzes the addition of the adenosyl radical to the double bond of 3-[(1-carboxyvinyl)oxy]benzoate, leading to aminodeoxyfutalosine (AFL), a key intermediate in the formation of menaquinone (MK, vitamin K2) from chorismate.</text>
</comment>
<evidence type="ECO:0000256" key="7">
    <source>
        <dbReference type="PIRSR" id="PIRSR004762-1"/>
    </source>
</evidence>
<dbReference type="SFLD" id="SFLDG01389">
    <property type="entry name" value="menaquinone_synthsis_involved"/>
    <property type="match status" value="1"/>
</dbReference>
<evidence type="ECO:0000256" key="6">
    <source>
        <dbReference type="HAMAP-Rule" id="MF_00993"/>
    </source>
</evidence>
<reference evidence="10 11" key="1">
    <citation type="submission" date="2018-06" db="EMBL/GenBank/DDBJ databases">
        <title>Genomic Encyclopedia of Archaeal and Bacterial Type Strains, Phase II (KMG-II): from individual species to whole genera.</title>
        <authorList>
            <person name="Goeker M."/>
        </authorList>
    </citation>
    <scope>NUCLEOTIDE SEQUENCE [LARGE SCALE GENOMIC DNA]</scope>
    <source>
        <strain evidence="10 11">DSM 23857</strain>
    </source>
</reference>
<keyword evidence="5 6" id="KW-0411">Iron-sulfur</keyword>
<dbReference type="PROSITE" id="PS51918">
    <property type="entry name" value="RADICAL_SAM"/>
    <property type="match status" value="1"/>
</dbReference>
<dbReference type="Proteomes" id="UP000249547">
    <property type="component" value="Unassembled WGS sequence"/>
</dbReference>
<dbReference type="InterPro" id="IPR034405">
    <property type="entry name" value="F420"/>
</dbReference>
<dbReference type="SMART" id="SM00729">
    <property type="entry name" value="Elp3"/>
    <property type="match status" value="1"/>
</dbReference>
<protein>
    <recommendedName>
        <fullName evidence="6">Aminodeoxyfutalosine synthase</fullName>
        <shortName evidence="6">AFL synthase</shortName>
        <shortName evidence="6">Aminofutalosine synthase</shortName>
        <ecNumber evidence="6">2.5.1.120</ecNumber>
    </recommendedName>
    <alternativeName>
        <fullName evidence="6">Menaquinone biosynthetic enzyme MqnE</fullName>
    </alternativeName>
</protein>
<dbReference type="GO" id="GO:0044689">
    <property type="term" value="F:7,8-didemethyl-8-hydroxy-5-deazariboflavin synthase activity"/>
    <property type="evidence" value="ECO:0007669"/>
    <property type="project" value="TreeGrafter"/>
</dbReference>
<dbReference type="EMBL" id="QLLL01000002">
    <property type="protein sequence ID" value="RAJ08405.1"/>
    <property type="molecule type" value="Genomic_DNA"/>
</dbReference>
<dbReference type="GO" id="GO:0051539">
    <property type="term" value="F:4 iron, 4 sulfur cluster binding"/>
    <property type="evidence" value="ECO:0007669"/>
    <property type="project" value="UniProtKB-KW"/>
</dbReference>
<evidence type="ECO:0000256" key="1">
    <source>
        <dbReference type="ARBA" id="ARBA00022485"/>
    </source>
</evidence>
<dbReference type="EC" id="2.5.1.120" evidence="6"/>
<dbReference type="GO" id="GO:0005506">
    <property type="term" value="F:iron ion binding"/>
    <property type="evidence" value="ECO:0007669"/>
    <property type="project" value="UniProtKB-UniRule"/>
</dbReference>
<dbReference type="GO" id="GO:0102573">
    <property type="term" value="F:aminodeoxyfutalosine synthase activity"/>
    <property type="evidence" value="ECO:0007669"/>
    <property type="project" value="UniProtKB-EC"/>
</dbReference>
<keyword evidence="6" id="KW-0474">Menaquinone biosynthesis</keyword>
<dbReference type="GO" id="GO:0009234">
    <property type="term" value="P:menaquinone biosynthetic process"/>
    <property type="evidence" value="ECO:0007669"/>
    <property type="project" value="UniProtKB-UniRule"/>
</dbReference>
<dbReference type="InterPro" id="IPR022432">
    <property type="entry name" value="MqnE"/>
</dbReference>
<keyword evidence="2 6" id="KW-0949">S-adenosyl-L-methionine</keyword>
<name>A0A327QWS5_9BACT</name>
<dbReference type="InterPro" id="IPR020050">
    <property type="entry name" value="FO_synthase_su2"/>
</dbReference>
<evidence type="ECO:0000256" key="2">
    <source>
        <dbReference type="ARBA" id="ARBA00022691"/>
    </source>
</evidence>
<dbReference type="PANTHER" id="PTHR43076">
    <property type="entry name" value="FO SYNTHASE (COFH)"/>
    <property type="match status" value="1"/>
</dbReference>
<dbReference type="InterPro" id="IPR045567">
    <property type="entry name" value="CofH/MnqC-like_C"/>
</dbReference>
<feature type="binding site" evidence="8">
    <location>
        <position position="197"/>
    </location>
    <ligand>
        <name>S-adenosyl-L-methionine</name>
        <dbReference type="ChEBI" id="CHEBI:59789"/>
    </ligand>
</feature>
<keyword evidence="11" id="KW-1185">Reference proteome</keyword>
<comment type="pathway">
    <text evidence="6">Quinol/quinone metabolism; menaquinone biosynthesis.</text>
</comment>
<dbReference type="SFLD" id="SFLDS00029">
    <property type="entry name" value="Radical_SAM"/>
    <property type="match status" value="1"/>
</dbReference>
<keyword evidence="6" id="KW-0808">Transferase</keyword>
<keyword evidence="3 6" id="KW-0479">Metal-binding</keyword>
<feature type="binding site" evidence="6 7">
    <location>
        <position position="88"/>
    </location>
    <ligand>
        <name>[4Fe-4S] cluster</name>
        <dbReference type="ChEBI" id="CHEBI:49883"/>
        <note>4Fe-4S-S-AdoMet</note>
    </ligand>
</feature>
<dbReference type="SUPFAM" id="SSF102114">
    <property type="entry name" value="Radical SAM enzymes"/>
    <property type="match status" value="1"/>
</dbReference>
<dbReference type="SFLD" id="SFLDG01064">
    <property type="entry name" value="F420__menaquinone_cofactor_bio"/>
    <property type="match status" value="1"/>
</dbReference>
<evidence type="ECO:0000256" key="4">
    <source>
        <dbReference type="ARBA" id="ARBA00023004"/>
    </source>
</evidence>
<dbReference type="Gene3D" id="3.20.20.70">
    <property type="entry name" value="Aldolase class I"/>
    <property type="match status" value="1"/>
</dbReference>